<organism evidence="2">
    <name type="scientific">Tanacetum cinerariifolium</name>
    <name type="common">Dalmatian daisy</name>
    <name type="synonym">Chrysanthemum cinerariifolium</name>
    <dbReference type="NCBI Taxonomy" id="118510"/>
    <lineage>
        <taxon>Eukaryota</taxon>
        <taxon>Viridiplantae</taxon>
        <taxon>Streptophyta</taxon>
        <taxon>Embryophyta</taxon>
        <taxon>Tracheophyta</taxon>
        <taxon>Spermatophyta</taxon>
        <taxon>Magnoliopsida</taxon>
        <taxon>eudicotyledons</taxon>
        <taxon>Gunneridae</taxon>
        <taxon>Pentapetalae</taxon>
        <taxon>asterids</taxon>
        <taxon>campanulids</taxon>
        <taxon>Asterales</taxon>
        <taxon>Asteraceae</taxon>
        <taxon>Asteroideae</taxon>
        <taxon>Anthemideae</taxon>
        <taxon>Anthemidinae</taxon>
        <taxon>Tanacetum</taxon>
    </lineage>
</organism>
<proteinExistence type="predicted"/>
<protein>
    <submittedName>
        <fullName evidence="2">Uncharacterized protein</fullName>
    </submittedName>
</protein>
<comment type="caution">
    <text evidence="2">The sequence shown here is derived from an EMBL/GenBank/DDBJ whole genome shotgun (WGS) entry which is preliminary data.</text>
</comment>
<dbReference type="EMBL" id="BKCJ011288753">
    <property type="protein sequence ID" value="GFD15764.1"/>
    <property type="molecule type" value="Genomic_DNA"/>
</dbReference>
<gene>
    <name evidence="2" type="ORF">Tci_887733</name>
</gene>
<reference evidence="2" key="1">
    <citation type="journal article" date="2019" name="Sci. Rep.">
        <title>Draft genome of Tanacetum cinerariifolium, the natural source of mosquito coil.</title>
        <authorList>
            <person name="Yamashiro T."/>
            <person name="Shiraishi A."/>
            <person name="Satake H."/>
            <person name="Nakayama K."/>
        </authorList>
    </citation>
    <scope>NUCLEOTIDE SEQUENCE</scope>
</reference>
<accession>A0A699U7N2</accession>
<feature type="region of interest" description="Disordered" evidence="1">
    <location>
        <begin position="1"/>
        <end position="25"/>
    </location>
</feature>
<feature type="non-terminal residue" evidence="2">
    <location>
        <position position="141"/>
    </location>
</feature>
<evidence type="ECO:0000256" key="1">
    <source>
        <dbReference type="SAM" id="MobiDB-lite"/>
    </source>
</evidence>
<name>A0A699U7N2_TANCI</name>
<evidence type="ECO:0000313" key="2">
    <source>
        <dbReference type="EMBL" id="GFD15764.1"/>
    </source>
</evidence>
<dbReference type="AlphaFoldDB" id="A0A699U7N2"/>
<feature type="compositionally biased region" description="Polar residues" evidence="1">
    <location>
        <begin position="1"/>
        <end position="16"/>
    </location>
</feature>
<sequence>MNDQPVIPENQTNSGVGFQDKFDAEKAGEEVDQQYVLFPMWSSGSTNPQNNDEDAAFDGKEHNFHVKKPNNEVNAASFIVPTVRQNSLNSTNTFSAAGPLNAAVSQTYRKSSFIDASQLPDDPDMPELVQRLISTIWNLLS</sequence>